<evidence type="ECO:0000313" key="4">
    <source>
        <dbReference type="EMBL" id="KAJ5335227.1"/>
    </source>
</evidence>
<name>A0A9W9QFT7_PENBR</name>
<dbReference type="InterPro" id="IPR051283">
    <property type="entry name" value="Sec_Metabolite_Acyltrans"/>
</dbReference>
<comment type="caution">
    <text evidence="4">The sequence shown here is derived from an EMBL/GenBank/DDBJ whole genome shotgun (WGS) entry which is preliminary data.</text>
</comment>
<dbReference type="PANTHER" id="PTHR31896">
    <property type="entry name" value="FAMILY REGULATORY PROTEIN, PUTATIVE (AFU_ORTHOLOGUE AFUA_3G14730)-RELATED"/>
    <property type="match status" value="1"/>
</dbReference>
<reference evidence="4" key="1">
    <citation type="submission" date="2022-12" db="EMBL/GenBank/DDBJ databases">
        <authorList>
            <person name="Petersen C."/>
        </authorList>
    </citation>
    <scope>NUCLEOTIDE SEQUENCE</scope>
    <source>
        <strain evidence="4">IBT 35673</strain>
    </source>
</reference>
<dbReference type="Proteomes" id="UP001147695">
    <property type="component" value="Unassembled WGS sequence"/>
</dbReference>
<protein>
    <submittedName>
        <fullName evidence="4">Transferase</fullName>
    </submittedName>
</protein>
<dbReference type="GO" id="GO:0016746">
    <property type="term" value="F:acyltransferase activity"/>
    <property type="evidence" value="ECO:0007669"/>
    <property type="project" value="UniProtKB-KW"/>
</dbReference>
<evidence type="ECO:0000256" key="1">
    <source>
        <dbReference type="ARBA" id="ARBA00022679"/>
    </source>
</evidence>
<evidence type="ECO:0000313" key="5">
    <source>
        <dbReference type="Proteomes" id="UP001147695"/>
    </source>
</evidence>
<sequence>MSHTLDVFGQAPGLYKLYTQLCSIYSIADASSHNAIINTLTNGLDRLAHNFPWLTGQVVNEGAGSGDTGVFKITPARQIQLVVKDLRSDPSAPTMNSLRQAKYPFTMLDEKVIAPRTTLNLPSNSDTASESALVFCVQANFIEGGLMLTTVTQHNVMDMTGHEFVMNLLSKACNNEPFTAQELALGNMDRSRAIPLLDPSYTPGPELAHQIVKPPSVDETASGPTIAKATWAYIEFSEMQLSALKSLATKSLPSSTSFVSTDDAVSAFVWQCIARARASRLKADAPAMLARAVDVRQLLGMPKEYPGLVQAMTYNTDPVQKVADEHLGVIAAQLRSQIDPKTNDLASNTRALATFLHCSKDKTKASVTASVDVSSDFMLSSWSKISCYEQDFGLGLGKPEAVRRPHFTPFEGLGYLMPRSPAGELPVAICLRDEDWARVKADEYFVKYATYIG</sequence>
<gene>
    <name evidence="4" type="ORF">N7452_007630</name>
</gene>
<keyword evidence="2" id="KW-0012">Acyltransferase</keyword>
<dbReference type="PANTHER" id="PTHR31896:SF64">
    <property type="entry name" value="TRICHOTHECENE 3-O-ACETYLTRANSFERASE"/>
    <property type="match status" value="1"/>
</dbReference>
<dbReference type="Gene3D" id="3.30.559.10">
    <property type="entry name" value="Chloramphenicol acetyltransferase-like domain"/>
    <property type="match status" value="2"/>
</dbReference>
<dbReference type="InterPro" id="IPR054710">
    <property type="entry name" value="Tri101-like_N"/>
</dbReference>
<accession>A0A9W9QFT7</accession>
<feature type="domain" description="Trichothecene 3-O-acetyltransferase-like N-terminal" evidence="3">
    <location>
        <begin position="17"/>
        <end position="173"/>
    </location>
</feature>
<dbReference type="AlphaFoldDB" id="A0A9W9QFT7"/>
<dbReference type="Pfam" id="PF22664">
    <property type="entry name" value="TRI-like_N"/>
    <property type="match status" value="1"/>
</dbReference>
<keyword evidence="1 4" id="KW-0808">Transferase</keyword>
<proteinExistence type="predicted"/>
<reference evidence="4" key="2">
    <citation type="journal article" date="2023" name="IMA Fungus">
        <title>Comparative genomic study of the Penicillium genus elucidates a diverse pangenome and 15 lateral gene transfer events.</title>
        <authorList>
            <person name="Petersen C."/>
            <person name="Sorensen T."/>
            <person name="Nielsen M.R."/>
            <person name="Sondergaard T.E."/>
            <person name="Sorensen J.L."/>
            <person name="Fitzpatrick D.A."/>
            <person name="Frisvad J.C."/>
            <person name="Nielsen K.L."/>
        </authorList>
    </citation>
    <scope>NUCLEOTIDE SEQUENCE</scope>
    <source>
        <strain evidence="4">IBT 35673</strain>
    </source>
</reference>
<organism evidence="4 5">
    <name type="scientific">Penicillium brevicompactum</name>
    <dbReference type="NCBI Taxonomy" id="5074"/>
    <lineage>
        <taxon>Eukaryota</taxon>
        <taxon>Fungi</taxon>
        <taxon>Dikarya</taxon>
        <taxon>Ascomycota</taxon>
        <taxon>Pezizomycotina</taxon>
        <taxon>Eurotiomycetes</taxon>
        <taxon>Eurotiomycetidae</taxon>
        <taxon>Eurotiales</taxon>
        <taxon>Aspergillaceae</taxon>
        <taxon>Penicillium</taxon>
    </lineage>
</organism>
<evidence type="ECO:0000259" key="3">
    <source>
        <dbReference type="Pfam" id="PF22664"/>
    </source>
</evidence>
<dbReference type="InterPro" id="IPR023213">
    <property type="entry name" value="CAT-like_dom_sf"/>
</dbReference>
<dbReference type="EMBL" id="JAPZBQ010000004">
    <property type="protein sequence ID" value="KAJ5335227.1"/>
    <property type="molecule type" value="Genomic_DNA"/>
</dbReference>
<evidence type="ECO:0000256" key="2">
    <source>
        <dbReference type="ARBA" id="ARBA00023315"/>
    </source>
</evidence>